<evidence type="ECO:0008006" key="4">
    <source>
        <dbReference type="Google" id="ProtNLM"/>
    </source>
</evidence>
<organism evidence="2 3">
    <name type="scientific">Brunnivagina elsteri CCALA 953</name>
    <dbReference type="NCBI Taxonomy" id="987040"/>
    <lineage>
        <taxon>Bacteria</taxon>
        <taxon>Bacillati</taxon>
        <taxon>Cyanobacteriota</taxon>
        <taxon>Cyanophyceae</taxon>
        <taxon>Nostocales</taxon>
        <taxon>Calotrichaceae</taxon>
        <taxon>Brunnivagina</taxon>
    </lineage>
</organism>
<keyword evidence="1" id="KW-1133">Transmembrane helix</keyword>
<accession>A0A2A2TFJ1</accession>
<reference evidence="2 3" key="1">
    <citation type="submission" date="2017-08" db="EMBL/GenBank/DDBJ databases">
        <title>Draft genome sequence of filamentous cyanobacterium Calothrix elsteri CCALA 953.</title>
        <authorList>
            <person name="Gagunashvili A.N."/>
            <person name="Elster J."/>
            <person name="Andresson O.S."/>
        </authorList>
    </citation>
    <scope>NUCLEOTIDE SEQUENCE [LARGE SCALE GENOMIC DNA]</scope>
    <source>
        <strain evidence="2 3">CCALA 953</strain>
    </source>
</reference>
<protein>
    <recommendedName>
        <fullName evidence="4">DUF4079 domain-containing protein</fullName>
    </recommendedName>
</protein>
<dbReference type="PANTHER" id="PTHR34679">
    <property type="match status" value="1"/>
</dbReference>
<keyword evidence="3" id="KW-1185">Reference proteome</keyword>
<proteinExistence type="predicted"/>
<keyword evidence="1" id="KW-0472">Membrane</keyword>
<dbReference type="Proteomes" id="UP000218238">
    <property type="component" value="Unassembled WGS sequence"/>
</dbReference>
<dbReference type="OrthoDB" id="458200at2"/>
<sequence length="161" mass="17718">MSLHNLAVLQPYLSFFHPITMWILLVVALYAMYLGVQVRRTRLAEGESKKELVKGRFAIRHHQIGSILLALMVMGAIGGITVTYLNNGKIVISPHLFAGLGMVGLISTSAALVPFMQKHDWVRSIHVSLNLILLGLFAWQAVTGVQIVQEILSQMMKNGAG</sequence>
<dbReference type="RefSeq" id="WP_095723493.1">
    <property type="nucleotide sequence ID" value="NZ_NTFS01000271.1"/>
</dbReference>
<dbReference type="AlphaFoldDB" id="A0A2A2TFJ1"/>
<feature type="transmembrane region" description="Helical" evidence="1">
    <location>
        <begin position="64"/>
        <end position="84"/>
    </location>
</feature>
<dbReference type="EMBL" id="NTFS01000271">
    <property type="protein sequence ID" value="PAX52189.1"/>
    <property type="molecule type" value="Genomic_DNA"/>
</dbReference>
<evidence type="ECO:0000313" key="2">
    <source>
        <dbReference type="EMBL" id="PAX52189.1"/>
    </source>
</evidence>
<feature type="transmembrane region" description="Helical" evidence="1">
    <location>
        <begin position="96"/>
        <end position="115"/>
    </location>
</feature>
<name>A0A2A2TFJ1_9CYAN</name>
<feature type="transmembrane region" description="Helical" evidence="1">
    <location>
        <begin position="127"/>
        <end position="148"/>
    </location>
</feature>
<keyword evidence="1" id="KW-0812">Transmembrane</keyword>
<dbReference type="PANTHER" id="PTHR34679:SF2">
    <property type="entry name" value="OS02G0122500 PROTEIN"/>
    <property type="match status" value="1"/>
</dbReference>
<gene>
    <name evidence="2" type="ORF">CK510_20660</name>
</gene>
<evidence type="ECO:0000256" key="1">
    <source>
        <dbReference type="SAM" id="Phobius"/>
    </source>
</evidence>
<evidence type="ECO:0000313" key="3">
    <source>
        <dbReference type="Proteomes" id="UP000218238"/>
    </source>
</evidence>
<comment type="caution">
    <text evidence="2">The sequence shown here is derived from an EMBL/GenBank/DDBJ whole genome shotgun (WGS) entry which is preliminary data.</text>
</comment>
<dbReference type="Pfam" id="PF13301">
    <property type="entry name" value="DUF4079"/>
    <property type="match status" value="1"/>
</dbReference>
<dbReference type="InterPro" id="IPR025067">
    <property type="entry name" value="DUF4079"/>
</dbReference>
<feature type="transmembrane region" description="Helical" evidence="1">
    <location>
        <begin position="12"/>
        <end position="33"/>
    </location>
</feature>